<protein>
    <submittedName>
        <fullName evidence="1">Uncharacterized protein</fullName>
    </submittedName>
</protein>
<organism evidence="1">
    <name type="scientific">Human herpesvirus 2</name>
    <name type="common">HHV-2</name>
    <name type="synonym">Human herpes simplex virus 2</name>
    <dbReference type="NCBI Taxonomy" id="10310"/>
    <lineage>
        <taxon>Viruses</taxon>
        <taxon>Duplodnaviria</taxon>
        <taxon>Heunggongvirae</taxon>
        <taxon>Peploviricota</taxon>
        <taxon>Herviviricetes</taxon>
        <taxon>Herpesvirales</taxon>
        <taxon>Orthoherpesviridae</taxon>
        <taxon>Alphaherpesvirinae</taxon>
        <taxon>Simplexvirus</taxon>
        <taxon>Simplexvirus humanalpha2</taxon>
    </lineage>
</organism>
<sequence>MRCISVCTCVAMATAESWLLLPSTATRTLRNAPGCSASTWARLCTTQRAMSAGADPVSARRKKCSRAKIMKSSRYLPTTAMPVPEARVLAVNAGSTYTYSSGAIRPLLVVVEGRYSRNRSPADFVRTGRSSPVSRACPPMISCMKESGRNRSAVRRTAPSIVINTGLFRI</sequence>
<name>A0A481TU44_HHV2</name>
<reference evidence="1" key="1">
    <citation type="submission" date="2018-08" db="EMBL/GenBank/DDBJ databases">
        <title>HSV2 whole genome sequences from clinical isolates.</title>
        <authorList>
            <person name="Roychoudhury P."/>
            <person name="Greninger A.L."/>
            <person name="Jerome K.R."/>
            <person name="Johnston C."/>
            <person name="Wald A."/>
            <person name="Xie H."/>
        </authorList>
    </citation>
    <scope>NUCLEOTIDE SEQUENCE</scope>
    <source>
        <strain evidence="1">2008-483</strain>
    </source>
</reference>
<evidence type="ECO:0000313" key="1">
    <source>
        <dbReference type="EMBL" id="QBH85128.1"/>
    </source>
</evidence>
<organismHost>
    <name type="scientific">Homo sapiens</name>
    <name type="common">Human</name>
    <dbReference type="NCBI Taxonomy" id="9606"/>
</organismHost>
<proteinExistence type="predicted"/>
<dbReference type="EMBL" id="MH790660">
    <property type="protein sequence ID" value="QBH85128.1"/>
    <property type="molecule type" value="Genomic_DNA"/>
</dbReference>
<accession>A0A481TU44</accession>